<dbReference type="EMBL" id="LIAE01010213">
    <property type="protein sequence ID" value="PAV65305.1"/>
    <property type="molecule type" value="Genomic_DNA"/>
</dbReference>
<dbReference type="SUPFAM" id="SSF47203">
    <property type="entry name" value="Acyl-CoA dehydrogenase C-terminal domain-like"/>
    <property type="match status" value="1"/>
</dbReference>
<evidence type="ECO:0000259" key="12">
    <source>
        <dbReference type="Pfam" id="PF01756"/>
    </source>
</evidence>
<keyword evidence="7" id="KW-1133">Transmembrane helix</keyword>
<comment type="similarity">
    <text evidence="2 10">Belongs to the UDP-glycosyltransferase family.</text>
</comment>
<dbReference type="InterPro" id="IPR036250">
    <property type="entry name" value="AcylCo_DH-like_C"/>
</dbReference>
<reference evidence="13 14" key="1">
    <citation type="journal article" date="2017" name="Curr. Biol.">
        <title>Genome architecture and evolution of a unichromosomal asexual nematode.</title>
        <authorList>
            <person name="Fradin H."/>
            <person name="Zegar C."/>
            <person name="Gutwein M."/>
            <person name="Lucas J."/>
            <person name="Kovtun M."/>
            <person name="Corcoran D."/>
            <person name="Baugh L.R."/>
            <person name="Kiontke K."/>
            <person name="Gunsalus K."/>
            <person name="Fitch D.H."/>
            <person name="Piano F."/>
        </authorList>
    </citation>
    <scope>NUCLEOTIDE SEQUENCE [LARGE SCALE GENOMIC DNA]</scope>
    <source>
        <strain evidence="13">PF1309</strain>
    </source>
</reference>
<accession>A0A2A2JUC0</accession>
<dbReference type="InterPro" id="IPR002655">
    <property type="entry name" value="Acyl-CoA_oxidase_C"/>
</dbReference>
<dbReference type="GO" id="GO:0006635">
    <property type="term" value="P:fatty acid beta-oxidation"/>
    <property type="evidence" value="ECO:0007669"/>
    <property type="project" value="InterPro"/>
</dbReference>
<dbReference type="EC" id="2.4.1.17" evidence="11"/>
<dbReference type="InterPro" id="IPR002213">
    <property type="entry name" value="UDP_glucos_trans"/>
</dbReference>
<evidence type="ECO:0000256" key="6">
    <source>
        <dbReference type="ARBA" id="ARBA00022729"/>
    </source>
</evidence>
<evidence type="ECO:0000256" key="8">
    <source>
        <dbReference type="ARBA" id="ARBA00023136"/>
    </source>
</evidence>
<dbReference type="SUPFAM" id="SSF53756">
    <property type="entry name" value="UDP-Glycosyltransferase/glycogen phosphorylase"/>
    <property type="match status" value="1"/>
</dbReference>
<dbReference type="Proteomes" id="UP000218231">
    <property type="component" value="Unassembled WGS sequence"/>
</dbReference>
<dbReference type="GO" id="GO:0003997">
    <property type="term" value="F:acyl-CoA oxidase activity"/>
    <property type="evidence" value="ECO:0007669"/>
    <property type="project" value="InterPro"/>
</dbReference>
<keyword evidence="4 10" id="KW-0808">Transferase</keyword>
<dbReference type="PANTHER" id="PTHR48043:SF55">
    <property type="entry name" value="UDP-GLUCURONOSYLTRANSFERASE"/>
    <property type="match status" value="1"/>
</dbReference>
<dbReference type="OrthoDB" id="5835829at2759"/>
<dbReference type="InterPro" id="IPR035595">
    <property type="entry name" value="UDP_glycos_trans_CS"/>
</dbReference>
<dbReference type="GO" id="GO:0016020">
    <property type="term" value="C:membrane"/>
    <property type="evidence" value="ECO:0007669"/>
    <property type="project" value="UniProtKB-SubCell"/>
</dbReference>
<keyword evidence="14" id="KW-1185">Reference proteome</keyword>
<evidence type="ECO:0000313" key="13">
    <source>
        <dbReference type="EMBL" id="PAV65305.1"/>
    </source>
</evidence>
<evidence type="ECO:0000256" key="10">
    <source>
        <dbReference type="RuleBase" id="RU003718"/>
    </source>
</evidence>
<name>A0A2A2JUC0_9BILA</name>
<dbReference type="CDD" id="cd03784">
    <property type="entry name" value="GT1_Gtf-like"/>
    <property type="match status" value="1"/>
</dbReference>
<evidence type="ECO:0000256" key="4">
    <source>
        <dbReference type="ARBA" id="ARBA00022679"/>
    </source>
</evidence>
<evidence type="ECO:0000256" key="5">
    <source>
        <dbReference type="ARBA" id="ARBA00022692"/>
    </source>
</evidence>
<evidence type="ECO:0000256" key="1">
    <source>
        <dbReference type="ARBA" id="ARBA00004167"/>
    </source>
</evidence>
<dbReference type="Pfam" id="PF00201">
    <property type="entry name" value="UDPGT"/>
    <property type="match status" value="1"/>
</dbReference>
<dbReference type="Gene3D" id="3.40.50.2000">
    <property type="entry name" value="Glycogen Phosphorylase B"/>
    <property type="match status" value="1"/>
</dbReference>
<evidence type="ECO:0000256" key="9">
    <source>
        <dbReference type="ARBA" id="ARBA00047475"/>
    </source>
</evidence>
<evidence type="ECO:0000256" key="7">
    <source>
        <dbReference type="ARBA" id="ARBA00022989"/>
    </source>
</evidence>
<dbReference type="AlphaFoldDB" id="A0A2A2JUC0"/>
<organism evidence="13 14">
    <name type="scientific">Diploscapter pachys</name>
    <dbReference type="NCBI Taxonomy" id="2018661"/>
    <lineage>
        <taxon>Eukaryota</taxon>
        <taxon>Metazoa</taxon>
        <taxon>Ecdysozoa</taxon>
        <taxon>Nematoda</taxon>
        <taxon>Chromadorea</taxon>
        <taxon>Rhabditida</taxon>
        <taxon>Rhabditina</taxon>
        <taxon>Rhabditomorpha</taxon>
        <taxon>Rhabditoidea</taxon>
        <taxon>Rhabditidae</taxon>
        <taxon>Diploscapter</taxon>
    </lineage>
</organism>
<dbReference type="PROSITE" id="PS00375">
    <property type="entry name" value="UDPGT"/>
    <property type="match status" value="1"/>
</dbReference>
<comment type="subcellular location">
    <subcellularLocation>
        <location evidence="1 11">Membrane</location>
        <topology evidence="1 11">Single-pass membrane protein</topology>
    </subcellularLocation>
</comment>
<keyword evidence="8" id="KW-0472">Membrane</keyword>
<keyword evidence="3 10" id="KW-0328">Glycosyltransferase</keyword>
<evidence type="ECO:0000256" key="3">
    <source>
        <dbReference type="ARBA" id="ARBA00022676"/>
    </source>
</evidence>
<dbReference type="PANTHER" id="PTHR48043">
    <property type="entry name" value="EG:EG0003.4 PROTEIN-RELATED"/>
    <property type="match status" value="1"/>
</dbReference>
<protein>
    <recommendedName>
        <fullName evidence="11">UDP-glucuronosyltransferase</fullName>
        <ecNumber evidence="11">2.4.1.17</ecNumber>
    </recommendedName>
</protein>
<dbReference type="STRING" id="2018661.A0A2A2JUC0"/>
<evidence type="ECO:0000256" key="2">
    <source>
        <dbReference type="ARBA" id="ARBA00009995"/>
    </source>
</evidence>
<proteinExistence type="inferred from homology"/>
<keyword evidence="6" id="KW-0732">Signal</keyword>
<keyword evidence="5" id="KW-0812">Transmembrane</keyword>
<dbReference type="InterPro" id="IPR050271">
    <property type="entry name" value="UDP-glycosyltransferase"/>
</dbReference>
<comment type="caution">
    <text evidence="13">The sequence shown here is derived from an EMBL/GenBank/DDBJ whole genome shotgun (WGS) entry which is preliminary data.</text>
</comment>
<evidence type="ECO:0000313" key="14">
    <source>
        <dbReference type="Proteomes" id="UP000218231"/>
    </source>
</evidence>
<gene>
    <name evidence="13" type="ORF">WR25_13036</name>
</gene>
<sequence>MNTIADILAEAGNDVTLFMPVINEKYAKKSRLSFVEKVIYHKVDERVISMYNDMYGSGNSSGLVDVWAMNPSVLSLVPVVKATLEMQKLNCEKIMNDKDLIDKLRAEKFDLAIGEPYSICPFALFDYLDIPSTISAASTGQLPTVSYAIGEPISASFVPGLMSDSSEQMNMLQRVSNLFSSLFFYAGGSYMYGLELDHIQNVFGDKHWMELLSKVSFNFVNSVPYLDFPQPTLPKTIAIGGLSVDFKSESHSKLPKEWNEILNRRSKTVLISFGTYAPTIGMPIEYKKSFISLFKSMPEVTFIWKYENPHDELLKGIDNLVPTEWMPQNELLADNRLSLFITHGGIGSTIELAHSGKPAIVIPIQGDQKRNAEMLKRHKVSIALQKERLVENQILINSVKEILNAKEYHENSKRLKGLLSNRPFLAKEILIRHCELAAKFGRLTELDSFGRHLNIVQDGHVYENLYKWAKAGELNRDDVLPYVHKYLTPMMNEARKSKI</sequence>
<feature type="domain" description="Acyl-CoA oxidase C-terminal" evidence="12">
    <location>
        <begin position="457"/>
        <end position="492"/>
    </location>
</feature>
<dbReference type="FunFam" id="3.40.50.2000:FF:000038">
    <property type="entry name" value="UDP-GlucuronosylTransferase"/>
    <property type="match status" value="1"/>
</dbReference>
<dbReference type="GO" id="GO:0015020">
    <property type="term" value="F:glucuronosyltransferase activity"/>
    <property type="evidence" value="ECO:0007669"/>
    <property type="project" value="UniProtKB-EC"/>
</dbReference>
<dbReference type="GO" id="GO:0005777">
    <property type="term" value="C:peroxisome"/>
    <property type="evidence" value="ECO:0007669"/>
    <property type="project" value="InterPro"/>
</dbReference>
<comment type="catalytic activity">
    <reaction evidence="9 11">
        <text>glucuronate acceptor + UDP-alpha-D-glucuronate = acceptor beta-D-glucuronoside + UDP + H(+)</text>
        <dbReference type="Rhea" id="RHEA:21032"/>
        <dbReference type="ChEBI" id="CHEBI:15378"/>
        <dbReference type="ChEBI" id="CHEBI:58052"/>
        <dbReference type="ChEBI" id="CHEBI:58223"/>
        <dbReference type="ChEBI" id="CHEBI:132367"/>
        <dbReference type="ChEBI" id="CHEBI:132368"/>
        <dbReference type="EC" id="2.4.1.17"/>
    </reaction>
</comment>
<dbReference type="Pfam" id="PF01756">
    <property type="entry name" value="ACOX"/>
    <property type="match status" value="1"/>
</dbReference>
<evidence type="ECO:0000256" key="11">
    <source>
        <dbReference type="RuleBase" id="RU362059"/>
    </source>
</evidence>